<dbReference type="Pfam" id="PF24626">
    <property type="entry name" value="SH3_Tf2-1"/>
    <property type="match status" value="1"/>
</dbReference>
<dbReference type="InterPro" id="IPR023780">
    <property type="entry name" value="Chromo_domain"/>
</dbReference>
<dbReference type="PANTHER" id="PTHR46148:SF58">
    <property type="entry name" value="RETROTRANSPOSON PROTEIN"/>
    <property type="match status" value="1"/>
</dbReference>
<dbReference type="OMA" id="WELESHM"/>
<evidence type="ECO:0000259" key="1">
    <source>
        <dbReference type="Pfam" id="PF00385"/>
    </source>
</evidence>
<sequence>MFAFANLGFSAEDRICDGGFAFAKVDCLIGILVIKSSLLDCVDDLRDPEFKEDDCVFLKLSPMKGIMRFGKRGKLSPRYIEPYRILQKVGQVAYSLELPPELSLVHPVFHVSMLKKVVRDLSLIVPVEAIEFNEEVHVSILDRQVRKLRNKDITSVKVLWRNQQTEEATWEAEEDTKKKYPYLFVKTVGHV</sequence>
<evidence type="ECO:0000259" key="2">
    <source>
        <dbReference type="Pfam" id="PF24626"/>
    </source>
</evidence>
<dbReference type="InterPro" id="IPR016197">
    <property type="entry name" value="Chromo-like_dom_sf"/>
</dbReference>
<dbReference type="SUPFAM" id="SSF54160">
    <property type="entry name" value="Chromo domain-like"/>
    <property type="match status" value="1"/>
</dbReference>
<dbReference type="OrthoDB" id="1939135at2759"/>
<dbReference type="Pfam" id="PF00385">
    <property type="entry name" value="Chromo"/>
    <property type="match status" value="1"/>
</dbReference>
<protein>
    <recommendedName>
        <fullName evidence="4">Chromo domain-containing protein</fullName>
    </recommendedName>
</protein>
<proteinExistence type="predicted"/>
<dbReference type="KEGG" id="nta:107799179"/>
<dbReference type="AlphaFoldDB" id="A0A1S4AM56"/>
<feature type="domain" description="Chromo" evidence="1">
    <location>
        <begin position="139"/>
        <end position="181"/>
    </location>
</feature>
<organism evidence="3">
    <name type="scientific">Nicotiana tabacum</name>
    <name type="common">Common tobacco</name>
    <dbReference type="NCBI Taxonomy" id="4097"/>
    <lineage>
        <taxon>Eukaryota</taxon>
        <taxon>Viridiplantae</taxon>
        <taxon>Streptophyta</taxon>
        <taxon>Embryophyta</taxon>
        <taxon>Tracheophyta</taxon>
        <taxon>Spermatophyta</taxon>
        <taxon>Magnoliopsida</taxon>
        <taxon>eudicotyledons</taxon>
        <taxon>Gunneridae</taxon>
        <taxon>Pentapetalae</taxon>
        <taxon>asterids</taxon>
        <taxon>lamiids</taxon>
        <taxon>Solanales</taxon>
        <taxon>Solanaceae</taxon>
        <taxon>Nicotianoideae</taxon>
        <taxon>Nicotianeae</taxon>
        <taxon>Nicotiana</taxon>
    </lineage>
</organism>
<dbReference type="RefSeq" id="XP_016477751.1">
    <property type="nucleotide sequence ID" value="XM_016622265.1"/>
</dbReference>
<gene>
    <name evidence="3" type="primary">LOC107799179</name>
</gene>
<reference evidence="3" key="1">
    <citation type="submission" date="2025-08" db="UniProtKB">
        <authorList>
            <consortium name="RefSeq"/>
        </authorList>
    </citation>
    <scope>IDENTIFICATION</scope>
</reference>
<dbReference type="PANTHER" id="PTHR46148">
    <property type="entry name" value="CHROMO DOMAIN-CONTAINING PROTEIN"/>
    <property type="match status" value="1"/>
</dbReference>
<dbReference type="InterPro" id="IPR056924">
    <property type="entry name" value="SH3_Tf2-1"/>
</dbReference>
<evidence type="ECO:0008006" key="4">
    <source>
        <dbReference type="Google" id="ProtNLM"/>
    </source>
</evidence>
<name>A0A1S4AM56_TOBAC</name>
<dbReference type="PaxDb" id="4097-A0A1S4AM56"/>
<evidence type="ECO:0000313" key="3">
    <source>
        <dbReference type="RefSeq" id="XP_016477751.1"/>
    </source>
</evidence>
<feature type="domain" description="Tf2-1-like SH3-like" evidence="2">
    <location>
        <begin position="54"/>
        <end position="117"/>
    </location>
</feature>
<accession>A0A1S4AM56</accession>